<keyword evidence="3" id="KW-1185">Reference proteome</keyword>
<evidence type="ECO:0000256" key="1">
    <source>
        <dbReference type="SAM" id="Phobius"/>
    </source>
</evidence>
<dbReference type="STRING" id="436308.Nmar_0327"/>
<dbReference type="Proteomes" id="UP000000792">
    <property type="component" value="Chromosome"/>
</dbReference>
<organism evidence="2 3">
    <name type="scientific">Nitrosopumilus maritimus (strain SCM1)</name>
    <dbReference type="NCBI Taxonomy" id="436308"/>
    <lineage>
        <taxon>Archaea</taxon>
        <taxon>Nitrososphaerota</taxon>
        <taxon>Nitrososphaeria</taxon>
        <taxon>Nitrosopumilales</taxon>
        <taxon>Nitrosopumilaceae</taxon>
        <taxon>Nitrosopumilus</taxon>
    </lineage>
</organism>
<dbReference type="KEGG" id="nmr:Nmar_0327"/>
<proteinExistence type="predicted"/>
<keyword evidence="1" id="KW-0812">Transmembrane</keyword>
<reference evidence="2 3" key="1">
    <citation type="journal article" date="2010" name="Proc. Natl. Acad. Sci. U.S.A.">
        <title>Nitrosopumilus maritimus genome reveals unique mechanisms for nitrification and autotrophy in globally distributed marine crenarchaea.</title>
        <authorList>
            <person name="Walker C.B."/>
            <person name="de la Torre J.R."/>
            <person name="Klotz M.G."/>
            <person name="Urakawa H."/>
            <person name="Pinel N."/>
            <person name="Arp D.J."/>
            <person name="Brochier-Armanet C."/>
            <person name="Chain P.S."/>
            <person name="Chan P.P."/>
            <person name="Gollabgir A."/>
            <person name="Hemp J."/>
            <person name="Hugler M."/>
            <person name="Karr E.A."/>
            <person name="Konneke M."/>
            <person name="Shin M."/>
            <person name="Lawton T.J."/>
            <person name="Lowe T."/>
            <person name="Martens-Habbena W."/>
            <person name="Sayavedra-Soto L.A."/>
            <person name="Lang D."/>
            <person name="Sievert S.M."/>
            <person name="Rosenzweig A.C."/>
            <person name="Manning G."/>
            <person name="Stahl D.A."/>
        </authorList>
    </citation>
    <scope>NUCLEOTIDE SEQUENCE [LARGE SCALE GENOMIC DNA]</scope>
    <source>
        <strain evidence="2 3">SCM1</strain>
    </source>
</reference>
<feature type="transmembrane region" description="Helical" evidence="1">
    <location>
        <begin position="7"/>
        <end position="29"/>
    </location>
</feature>
<dbReference type="EMBL" id="CP000866">
    <property type="protein sequence ID" value="ABX12223.1"/>
    <property type="molecule type" value="Genomic_DNA"/>
</dbReference>
<dbReference type="RefSeq" id="WP_012214710.1">
    <property type="nucleotide sequence ID" value="NC_010085.1"/>
</dbReference>
<protein>
    <submittedName>
        <fullName evidence="2">Uncharacterized protein</fullName>
    </submittedName>
</protein>
<dbReference type="AlphaFoldDB" id="A9A439"/>
<dbReference type="InParanoid" id="A9A439"/>
<feature type="transmembrane region" description="Helical" evidence="1">
    <location>
        <begin position="137"/>
        <end position="158"/>
    </location>
</feature>
<gene>
    <name evidence="2" type="ordered locus">Nmar_0327</name>
</gene>
<dbReference type="GeneID" id="5773078"/>
<dbReference type="OrthoDB" id="11432at2157"/>
<evidence type="ECO:0000313" key="2">
    <source>
        <dbReference type="EMBL" id="ABX12223.1"/>
    </source>
</evidence>
<evidence type="ECO:0000313" key="3">
    <source>
        <dbReference type="Proteomes" id="UP000000792"/>
    </source>
</evidence>
<sequence length="167" mass="17734">MEKAGIILVVSGTLIVVGLILLAAGNQVILEGVFQGNGKINSSQDLTISGEFNSEESATGVFAVQVMEFKENTVSAKILDPFGNEIVSKNVDEETIEEEFDITDTGSYKLIIQTDSNEDIQVFGAIGPLPDAGKKSLSFVSAYILIIGMVGLVGSGIYKIKSKKKSV</sequence>
<keyword evidence="1" id="KW-1133">Transmembrane helix</keyword>
<name>A9A439_NITMS</name>
<dbReference type="eggNOG" id="arCOG08779">
    <property type="taxonomic scope" value="Archaea"/>
</dbReference>
<dbReference type="HOGENOM" id="CLU_134818_0_0_2"/>
<accession>A9A439</accession>
<dbReference type="EnsemblBacteria" id="ABX12223">
    <property type="protein sequence ID" value="ABX12223"/>
    <property type="gene ID" value="Nmar_0327"/>
</dbReference>
<keyword evidence="1" id="KW-0472">Membrane</keyword>